<feature type="compositionally biased region" description="Basic and acidic residues" evidence="1">
    <location>
        <begin position="157"/>
        <end position="168"/>
    </location>
</feature>
<feature type="compositionally biased region" description="Basic and acidic residues" evidence="1">
    <location>
        <begin position="249"/>
        <end position="262"/>
    </location>
</feature>
<feature type="region of interest" description="Disordered" evidence="1">
    <location>
        <begin position="1329"/>
        <end position="1403"/>
    </location>
</feature>
<feature type="compositionally biased region" description="Polar residues" evidence="1">
    <location>
        <begin position="878"/>
        <end position="892"/>
    </location>
</feature>
<proteinExistence type="predicted"/>
<feature type="compositionally biased region" description="Basic and acidic residues" evidence="1">
    <location>
        <begin position="698"/>
        <end position="714"/>
    </location>
</feature>
<dbReference type="Proteomes" id="UP000735302">
    <property type="component" value="Unassembled WGS sequence"/>
</dbReference>
<feature type="region of interest" description="Disordered" evidence="1">
    <location>
        <begin position="776"/>
        <end position="818"/>
    </location>
</feature>
<feature type="compositionally biased region" description="Polar residues" evidence="1">
    <location>
        <begin position="780"/>
        <end position="814"/>
    </location>
</feature>
<sequence length="1452" mass="159025">MGISSSTPECPPCSPDIGQIGDGGMPSMSREPCQESTPPRKAVTRPCSPRVCKRGGSESPVDRRSCTSPPPYCAVEEEEEEEEEEDDTDCYDDDEEEECDDDEDDDECEEDDEDVNEESEEQDETCSSSNVFTPCRDPGPPQSDNTSDEPDFSENVLGEKRETEETPVRKRKEKAPHDEPISPRSRYSPCGQSTPQRKSPKFDPSPRRPQEDQPIPQRNSPKRIFSPCREGKPSATSQRSRSPSPSSSDKMRREKSPARQDRCIAAPRADVPKGRGKLNSPEQRVQSRGSQAARAGADPCEKPPNKQRGNESCDSSKADYSKKENQTAPSCEEIKELQKGSAYLSKKEIRKVCDKYQRYGNFTDSESEGLEESNSAGMGVGNAYTLGFLKSFQDNSISPCSVSFEDRSKEDYSGGSKPCSPVVKHNLKGNVVNLADARSMQTCVTLQGAAQLSGGKYKTPYSDRSCRSRERKASPARKSSPNAYKGSPGRRATSRCRSHSPKKYTITCSRPSIDQSTGLISTATTAAAAAAAAEHKKSDSNNSCWPKQTAQPYGNEGFETRQGLSDSNSNNLDDIDAPEASNTDGGNAVERIQSTSTVPCQPEQAVMDEMWFECWEVDALAGREQSQKKATVCSYSIRNQMFNNGIDMGTFQSFAMPGPNDSIMQEIFASEHIEGDLPFMKSNTERSVAKAGGLPNTAKDKSTLAEEKREDGKKGKNQYISMKKNYSDISSERLSEKMPAYARSRSLLHTLTKKLGAQRSFENINSNADSLIHLKKKSSHTNPGHSSSRGTPKKGQSSSDLQGKPSGSSSSHLQTSRDKMTLQGKLIFDTDLASKMGLNDTQIEQLINTIPVCGEPKSSSAKESNQSIVGIDPAQKTPPGTQQAHQPDDTSITGTSFQPRLFSVDLAQRMGLSLRQIQQLIDSTCKENYIKYISLIGETAFDPELAISMGLSREEVKLLADSSRLVNGKKHLPQTKSSTASEYFDANLARQIGLNENQIKLLVNSIQSRMHSQPVFDPDLAIKMGLSTKQIKQLGESSAQTNWTFNVAVAKKMGLTDAQIQQLIASSVQVSPTSSGLTLHNPDLNRAHDFYTQEVNQSNPFSAQINRRNSDLLKPTYQSYPDGDGWTRKTLGQRRQQLVYKLQVSMTGGNEVTNVLTTLIEWNSILLVVIFLLLLGTSCPGLARSILPCPLPSACEVLHRFIISPLGLDQTLGQWTEPSSPPDSDEPAIWTYAWKSVSGYREKSPPQGIVYSGLYRLGRACVVTFGEVLSFALFRILIPLVSAPFTLGEALIRLIYSSLLCTVRSGIYAIFYLSGAVLGIPVPSTPPYVEQEGKANAPAPPKGREYSAQRPAFAKEKASQPAPLEQPVVAGDTSSVPQVPPGQPVPTEADEMPPAPFNPDQPGALTPDLHELHQHGGFFIYMGFDPPKKGCNYSSITTTLLWLLWALPEECA</sequence>
<dbReference type="EMBL" id="BLXT01000880">
    <property type="protein sequence ID" value="GFN81111.1"/>
    <property type="molecule type" value="Genomic_DNA"/>
</dbReference>
<feature type="region of interest" description="Disordered" evidence="1">
    <location>
        <begin position="690"/>
        <end position="719"/>
    </location>
</feature>
<feature type="compositionally biased region" description="Polar residues" evidence="1">
    <location>
        <begin position="540"/>
        <end position="552"/>
    </location>
</feature>
<protein>
    <submittedName>
        <fullName evidence="2">Uncharacterized protein</fullName>
    </submittedName>
</protein>
<reference evidence="2 3" key="1">
    <citation type="journal article" date="2021" name="Elife">
        <title>Chloroplast acquisition without the gene transfer in kleptoplastic sea slugs, Plakobranchus ocellatus.</title>
        <authorList>
            <person name="Maeda T."/>
            <person name="Takahashi S."/>
            <person name="Yoshida T."/>
            <person name="Shimamura S."/>
            <person name="Takaki Y."/>
            <person name="Nagai Y."/>
            <person name="Toyoda A."/>
            <person name="Suzuki Y."/>
            <person name="Arimoto A."/>
            <person name="Ishii H."/>
            <person name="Satoh N."/>
            <person name="Nishiyama T."/>
            <person name="Hasebe M."/>
            <person name="Maruyama T."/>
            <person name="Minagawa J."/>
            <person name="Obokata J."/>
            <person name="Shigenobu S."/>
        </authorList>
    </citation>
    <scope>NUCLEOTIDE SEQUENCE [LARGE SCALE GENOMIC DNA]</scope>
</reference>
<feature type="compositionally biased region" description="Basic and acidic residues" evidence="1">
    <location>
        <begin position="200"/>
        <end position="211"/>
    </location>
</feature>
<organism evidence="2 3">
    <name type="scientific">Plakobranchus ocellatus</name>
    <dbReference type="NCBI Taxonomy" id="259542"/>
    <lineage>
        <taxon>Eukaryota</taxon>
        <taxon>Metazoa</taxon>
        <taxon>Spiralia</taxon>
        <taxon>Lophotrochozoa</taxon>
        <taxon>Mollusca</taxon>
        <taxon>Gastropoda</taxon>
        <taxon>Heterobranchia</taxon>
        <taxon>Euthyneura</taxon>
        <taxon>Panpulmonata</taxon>
        <taxon>Sacoglossa</taxon>
        <taxon>Placobranchoidea</taxon>
        <taxon>Plakobranchidae</taxon>
        <taxon>Plakobranchus</taxon>
    </lineage>
</organism>
<feature type="compositionally biased region" description="Basic and acidic residues" evidence="1">
    <location>
        <begin position="299"/>
        <end position="325"/>
    </location>
</feature>
<feature type="compositionally biased region" description="Basic residues" evidence="1">
    <location>
        <begin position="492"/>
        <end position="502"/>
    </location>
</feature>
<feature type="compositionally biased region" description="Basic and acidic residues" evidence="1">
    <location>
        <begin position="1342"/>
        <end position="1358"/>
    </location>
</feature>
<evidence type="ECO:0000313" key="2">
    <source>
        <dbReference type="EMBL" id="GFN81111.1"/>
    </source>
</evidence>
<feature type="region of interest" description="Disordered" evidence="1">
    <location>
        <begin position="1"/>
        <end position="336"/>
    </location>
</feature>
<name>A0AAV3YFW8_9GAST</name>
<gene>
    <name evidence="2" type="ORF">PoB_000761700</name>
</gene>
<keyword evidence="3" id="KW-1185">Reference proteome</keyword>
<comment type="caution">
    <text evidence="2">The sequence shown here is derived from an EMBL/GenBank/DDBJ whole genome shotgun (WGS) entry which is preliminary data.</text>
</comment>
<feature type="compositionally biased region" description="Polar residues" evidence="1">
    <location>
        <begin position="857"/>
        <end position="868"/>
    </location>
</feature>
<evidence type="ECO:0000256" key="1">
    <source>
        <dbReference type="SAM" id="MobiDB-lite"/>
    </source>
</evidence>
<accession>A0AAV3YFW8</accession>
<feature type="region of interest" description="Disordered" evidence="1">
    <location>
        <begin position="535"/>
        <end position="587"/>
    </location>
</feature>
<feature type="compositionally biased region" description="Low complexity" evidence="1">
    <location>
        <begin position="233"/>
        <end position="248"/>
    </location>
</feature>
<feature type="region of interest" description="Disordered" evidence="1">
    <location>
        <begin position="854"/>
        <end position="892"/>
    </location>
</feature>
<evidence type="ECO:0000313" key="3">
    <source>
        <dbReference type="Proteomes" id="UP000735302"/>
    </source>
</evidence>
<feature type="compositionally biased region" description="Acidic residues" evidence="1">
    <location>
        <begin position="75"/>
        <end position="124"/>
    </location>
</feature>
<feature type="compositionally biased region" description="Polar residues" evidence="1">
    <location>
        <begin position="280"/>
        <end position="290"/>
    </location>
</feature>
<feature type="compositionally biased region" description="Basic and acidic residues" evidence="1">
    <location>
        <begin position="464"/>
        <end position="473"/>
    </location>
</feature>
<feature type="region of interest" description="Disordered" evidence="1">
    <location>
        <begin position="454"/>
        <end position="509"/>
    </location>
</feature>